<dbReference type="Proteomes" id="UP000321168">
    <property type="component" value="Unassembled WGS sequence"/>
</dbReference>
<protein>
    <submittedName>
        <fullName evidence="3">LruC domain-containing protein</fullName>
    </submittedName>
</protein>
<evidence type="ECO:0000313" key="4">
    <source>
        <dbReference type="Proteomes" id="UP000321168"/>
    </source>
</evidence>
<organism evidence="3 4">
    <name type="scientific">Luteibaculum oceani</name>
    <dbReference type="NCBI Taxonomy" id="1294296"/>
    <lineage>
        <taxon>Bacteria</taxon>
        <taxon>Pseudomonadati</taxon>
        <taxon>Bacteroidota</taxon>
        <taxon>Flavobacteriia</taxon>
        <taxon>Flavobacteriales</taxon>
        <taxon>Luteibaculaceae</taxon>
        <taxon>Luteibaculum</taxon>
    </lineage>
</organism>
<dbReference type="EMBL" id="VORB01000008">
    <property type="protein sequence ID" value="TXC77113.1"/>
    <property type="molecule type" value="Genomic_DNA"/>
</dbReference>
<dbReference type="InterPro" id="IPR031025">
    <property type="entry name" value="LruC_dom"/>
</dbReference>
<gene>
    <name evidence="3" type="ORF">FRX97_09625</name>
</gene>
<feature type="region of interest" description="Disordered" evidence="1">
    <location>
        <begin position="137"/>
        <end position="183"/>
    </location>
</feature>
<name>A0A5C6UUQ6_9FLAO</name>
<dbReference type="AlphaFoldDB" id="A0A5C6UUQ6"/>
<dbReference type="InterPro" id="IPR032295">
    <property type="entry name" value="DUF4842"/>
</dbReference>
<dbReference type="RefSeq" id="WP_147015001.1">
    <property type="nucleotide sequence ID" value="NZ_VORB01000008.1"/>
</dbReference>
<sequence>MTASDICTKQSTNTLYRLILFTTTLLVFISCTKYTDQEIASQDPNELSIPSDFNWTTTTNLEAKLDFDFALTALELELDLLDENGNRIMLLTKEIGVNSISFNQRVLLQSNNATLHIPQLDEYYDIPYGKSNHQISFPGELRNDSGNINNDFFATRKSGKDDDDDGDDGADDDDDDKERGKKVGNLNFPSSGFAYRAFEDLWPARGDYDFNDLVIKYNYTATADKKNNLVEVTFRISLPAIGAGHHNGIGLQLLNLENNQYEAVTGDIFTSENTDITIDNAHPHIAIISENVFKTIPSYYTNVGDGADATPHSFEVTIYFDKKDKIKIQNLVFDLFLFRTNLRGLEIHLPGLPPTSAADNNLFGTVDDLSISNGYYRSVDNSPWGIELTDDQNWKHPLSRVKIWDAYPEFTSWIGSGGNQFTDWNKNPVNSLVYPY</sequence>
<accession>A0A5C6UUQ6</accession>
<feature type="compositionally biased region" description="Acidic residues" evidence="1">
    <location>
        <begin position="161"/>
        <end position="176"/>
    </location>
</feature>
<dbReference type="NCBIfam" id="TIGR04456">
    <property type="entry name" value="LruC_dom"/>
    <property type="match status" value="1"/>
</dbReference>
<keyword evidence="4" id="KW-1185">Reference proteome</keyword>
<dbReference type="Pfam" id="PF16130">
    <property type="entry name" value="DUF4842"/>
    <property type="match status" value="1"/>
</dbReference>
<proteinExistence type="predicted"/>
<evidence type="ECO:0000256" key="1">
    <source>
        <dbReference type="SAM" id="MobiDB-lite"/>
    </source>
</evidence>
<feature type="domain" description="DUF4842" evidence="2">
    <location>
        <begin position="227"/>
        <end position="424"/>
    </location>
</feature>
<comment type="caution">
    <text evidence="3">The sequence shown here is derived from an EMBL/GenBank/DDBJ whole genome shotgun (WGS) entry which is preliminary data.</text>
</comment>
<evidence type="ECO:0000313" key="3">
    <source>
        <dbReference type="EMBL" id="TXC77113.1"/>
    </source>
</evidence>
<reference evidence="3 4" key="1">
    <citation type="submission" date="2019-08" db="EMBL/GenBank/DDBJ databases">
        <title>Genome of Luteibaculum oceani JCM 18817.</title>
        <authorList>
            <person name="Bowman J.P."/>
        </authorList>
    </citation>
    <scope>NUCLEOTIDE SEQUENCE [LARGE SCALE GENOMIC DNA]</scope>
    <source>
        <strain evidence="3 4">JCM 18817</strain>
    </source>
</reference>
<dbReference type="OrthoDB" id="1204817at2"/>
<evidence type="ECO:0000259" key="2">
    <source>
        <dbReference type="Pfam" id="PF16130"/>
    </source>
</evidence>